<keyword evidence="4 10" id="KW-0812">Transmembrane</keyword>
<keyword evidence="13" id="KW-1185">Reference proteome</keyword>
<feature type="transmembrane region" description="Helical" evidence="10">
    <location>
        <begin position="901"/>
        <end position="923"/>
    </location>
</feature>
<feature type="transmembrane region" description="Helical" evidence="10">
    <location>
        <begin position="770"/>
        <end position="789"/>
    </location>
</feature>
<dbReference type="InterPro" id="IPR045349">
    <property type="entry name" value="SLC41A1-3"/>
</dbReference>
<accession>A0A8S1DB40</accession>
<dbReference type="InterPro" id="IPR006667">
    <property type="entry name" value="SLC41_membr_dom"/>
</dbReference>
<dbReference type="Gene3D" id="1.10.357.20">
    <property type="entry name" value="SLC41 divalent cation transporters, integral membrane domain"/>
    <property type="match status" value="4"/>
</dbReference>
<keyword evidence="6 10" id="KW-1133">Transmembrane helix</keyword>
<keyword evidence="5" id="KW-0460">Magnesium</keyword>
<dbReference type="GO" id="GO:0005886">
    <property type="term" value="C:plasma membrane"/>
    <property type="evidence" value="ECO:0007669"/>
    <property type="project" value="TreeGrafter"/>
</dbReference>
<feature type="domain" description="SLC41A/MgtE integral membrane" evidence="11">
    <location>
        <begin position="325"/>
        <end position="468"/>
    </location>
</feature>
<feature type="transmembrane region" description="Helical" evidence="10">
    <location>
        <begin position="875"/>
        <end position="894"/>
    </location>
</feature>
<name>A0A8S1DB40_9INSE</name>
<keyword evidence="3" id="KW-0813">Transport</keyword>
<feature type="transmembrane region" description="Helical" evidence="10">
    <location>
        <begin position="258"/>
        <end position="281"/>
    </location>
</feature>
<dbReference type="FunFam" id="1.10.357.20:FF:000001">
    <property type="entry name" value="Solute carrier family 41 member 2"/>
    <property type="match status" value="2"/>
</dbReference>
<feature type="domain" description="SLC41A/MgtE integral membrane" evidence="11">
    <location>
        <begin position="817"/>
        <end position="960"/>
    </location>
</feature>
<dbReference type="Proteomes" id="UP000494165">
    <property type="component" value="Unassembled WGS sequence"/>
</dbReference>
<protein>
    <recommendedName>
        <fullName evidence="11">SLC41A/MgtE integral membrane domain-containing protein</fullName>
    </recommendedName>
</protein>
<proteinExistence type="inferred from homology"/>
<dbReference type="PANTHER" id="PTHR16228:SF7">
    <property type="entry name" value="SLC41A_MGTE INTEGRAL MEMBRANE DOMAIN-CONTAINING PROTEIN"/>
    <property type="match status" value="1"/>
</dbReference>
<dbReference type="GO" id="GO:0008324">
    <property type="term" value="F:monoatomic cation transmembrane transporter activity"/>
    <property type="evidence" value="ECO:0007669"/>
    <property type="project" value="InterPro"/>
</dbReference>
<evidence type="ECO:0000256" key="8">
    <source>
        <dbReference type="ARBA" id="ARBA00023136"/>
    </source>
</evidence>
<dbReference type="InterPro" id="IPR036739">
    <property type="entry name" value="SLC41_membr_dom_sf"/>
</dbReference>
<dbReference type="PANTHER" id="PTHR16228">
    <property type="entry name" value="DIVALENT CATION TRANSPORTER SOLUTE CARRIER FAMILY 41"/>
    <property type="match status" value="1"/>
</dbReference>
<evidence type="ECO:0000313" key="12">
    <source>
        <dbReference type="EMBL" id="CAB3379648.1"/>
    </source>
</evidence>
<feature type="domain" description="SLC41A/MgtE integral membrane" evidence="11">
    <location>
        <begin position="623"/>
        <end position="756"/>
    </location>
</feature>
<feature type="transmembrane region" description="Helical" evidence="10">
    <location>
        <begin position="943"/>
        <end position="968"/>
    </location>
</feature>
<dbReference type="Pfam" id="PF01769">
    <property type="entry name" value="MgtE"/>
    <property type="match status" value="4"/>
</dbReference>
<dbReference type="OrthoDB" id="5791097at2759"/>
<evidence type="ECO:0000256" key="4">
    <source>
        <dbReference type="ARBA" id="ARBA00022692"/>
    </source>
</evidence>
<feature type="transmembrane region" description="Helical" evidence="10">
    <location>
        <begin position="150"/>
        <end position="178"/>
    </location>
</feature>
<organism evidence="12 13">
    <name type="scientific">Cloeon dipterum</name>
    <dbReference type="NCBI Taxonomy" id="197152"/>
    <lineage>
        <taxon>Eukaryota</taxon>
        <taxon>Metazoa</taxon>
        <taxon>Ecdysozoa</taxon>
        <taxon>Arthropoda</taxon>
        <taxon>Hexapoda</taxon>
        <taxon>Insecta</taxon>
        <taxon>Pterygota</taxon>
        <taxon>Palaeoptera</taxon>
        <taxon>Ephemeroptera</taxon>
        <taxon>Pisciforma</taxon>
        <taxon>Baetidae</taxon>
        <taxon>Cloeon</taxon>
    </lineage>
</organism>
<feature type="transmembrane region" description="Helical" evidence="10">
    <location>
        <begin position="380"/>
        <end position="399"/>
    </location>
</feature>
<feature type="region of interest" description="Disordered" evidence="9">
    <location>
        <begin position="508"/>
        <end position="533"/>
    </location>
</feature>
<feature type="transmembrane region" description="Helical" evidence="10">
    <location>
        <begin position="612"/>
        <end position="629"/>
    </location>
</feature>
<comment type="caution">
    <text evidence="12">The sequence shown here is derived from an EMBL/GenBank/DDBJ whole genome shotgun (WGS) entry which is preliminary data.</text>
</comment>
<comment type="similarity">
    <text evidence="2">Belongs to the SLC41A transporter family.</text>
</comment>
<evidence type="ECO:0000256" key="6">
    <source>
        <dbReference type="ARBA" id="ARBA00022989"/>
    </source>
</evidence>
<sequence length="1022" mass="110429">MVATEFAGGKNESYDNAGVDLEIGMDIEPQLPPVAFVPPEQPDTYGSLVSVMPTSDPPASFQNYKTESCWSTTLQVSVPFFIAGIGTIGAGLMLGMVSQWEVFKEVSELFILVPALLGLKGNLDMCLASRLSTQVNIGNMVSAKDIWSQILGNIALVQVQSIIAAFIVAIFAVCIGIVMNGSFEWKHGLLLAAAGIITATTSCFVLDFVMIAVIMISHKLRVNPDNIATPLAASFGDVVSITVLANVAKFLFKYHDSLLYVTPGILVSYLLFLPLWIYIVIKQKHTKHVLTTGWTPVLSALFISGLGGLVLGSVATLFPGFVVFQPIINGIGGNLVSVQASRISTFLHKTVHLGELPSYATKLIISPIAVLFHGTPQAKIARILLFMAIPGHLIFAYVADYIFNGQSTVSVIFMVTYLFVSVLQVAILLYCAHILVHFVWRRKIDPDSSTIPYLTALGDLLGSGILALAFLFLRSIHRDYTPRVSSAGKNFSDSSLQWGTYEFGSDMPPKGANKKGGRHRKGRKNMASLNGGGGEDEVSLMAAADLELEEDFQVQHEPKRKKSQAIPAARHKFEPEENAFSIAVQVFIPFLVAGLGMVGAGLVLDIVQHWEVFRVVSEVFILVPALLGLKGNLEMTLASRLSTQANLGYMDTPKQQWSLIVGNLSLIQCQAIVVGFLASMAAMIMGWIPEGKFDIDHGLLLCASSLVTASLASFVLGIVMIAVIIASRKFNINPDNVATPIAASMGDLITLTLLAWISSLLFEAIETQPWLAPLIIGFCLLLTPIWAWLCRQNKHTKEVLSSGWTPVVLAMGIAVFQPVINGVGGNLVAVQASRISTSLHRDSKIGTLPSYASNICLSPFAVFGAKGGHARTARILLAMVIPGHLIFSYTISYLQAGHTSLTPIFVVVYLLAALIQVSLLLYMSHVMVHWMWSKRIDPDNSAIPYLTAFGDLVGTGLLAIAFQFLYVIGDRDSDRIGLSKGGCIVQGMPRSGLELPIVDHNTNTHPKTSFIASCVFSDGPVL</sequence>
<feature type="transmembrane region" description="Helical" evidence="10">
    <location>
        <begin position="664"/>
        <end position="686"/>
    </location>
</feature>
<dbReference type="AlphaFoldDB" id="A0A8S1DB40"/>
<reference evidence="12 13" key="1">
    <citation type="submission" date="2020-04" db="EMBL/GenBank/DDBJ databases">
        <authorList>
            <person name="Alioto T."/>
            <person name="Alioto T."/>
            <person name="Gomez Garrido J."/>
        </authorList>
    </citation>
    <scope>NUCLEOTIDE SEQUENCE [LARGE SCALE GENOMIC DNA]</scope>
</reference>
<feature type="transmembrane region" description="Helical" evidence="10">
    <location>
        <begin position="579"/>
        <end position="600"/>
    </location>
</feature>
<evidence type="ECO:0000259" key="11">
    <source>
        <dbReference type="Pfam" id="PF01769"/>
    </source>
</evidence>
<evidence type="ECO:0000256" key="5">
    <source>
        <dbReference type="ARBA" id="ARBA00022842"/>
    </source>
</evidence>
<gene>
    <name evidence="12" type="ORF">CLODIP_2_CD16129</name>
</gene>
<feature type="compositionally biased region" description="Basic residues" evidence="9">
    <location>
        <begin position="512"/>
        <end position="524"/>
    </location>
</feature>
<feature type="transmembrane region" description="Helical" evidence="10">
    <location>
        <begin position="451"/>
        <end position="473"/>
    </location>
</feature>
<feature type="transmembrane region" description="Helical" evidence="10">
    <location>
        <begin position="78"/>
        <end position="97"/>
    </location>
</feature>
<keyword evidence="8 10" id="KW-0472">Membrane</keyword>
<keyword evidence="7" id="KW-0406">Ion transport</keyword>
<evidence type="ECO:0000256" key="9">
    <source>
        <dbReference type="SAM" id="MobiDB-lite"/>
    </source>
</evidence>
<feature type="transmembrane region" description="Helical" evidence="10">
    <location>
        <begin position="190"/>
        <end position="216"/>
    </location>
</feature>
<feature type="transmembrane region" description="Helical" evidence="10">
    <location>
        <begin position="737"/>
        <end position="758"/>
    </location>
</feature>
<feature type="transmembrane region" description="Helical" evidence="10">
    <location>
        <begin position="411"/>
        <end position="439"/>
    </location>
</feature>
<evidence type="ECO:0000313" key="13">
    <source>
        <dbReference type="Proteomes" id="UP000494165"/>
    </source>
</evidence>
<feature type="transmembrane region" description="Helical" evidence="10">
    <location>
        <begin position="801"/>
        <end position="820"/>
    </location>
</feature>
<comment type="subcellular location">
    <subcellularLocation>
        <location evidence="1">Membrane</location>
        <topology evidence="1">Multi-pass membrane protein</topology>
    </subcellularLocation>
</comment>
<evidence type="ECO:0000256" key="7">
    <source>
        <dbReference type="ARBA" id="ARBA00023065"/>
    </source>
</evidence>
<evidence type="ECO:0000256" key="2">
    <source>
        <dbReference type="ARBA" id="ARBA00009749"/>
    </source>
</evidence>
<feature type="domain" description="SLC41A/MgtE integral membrane" evidence="11">
    <location>
        <begin position="113"/>
        <end position="245"/>
    </location>
</feature>
<evidence type="ECO:0000256" key="3">
    <source>
        <dbReference type="ARBA" id="ARBA00022448"/>
    </source>
</evidence>
<dbReference type="SUPFAM" id="SSF161093">
    <property type="entry name" value="MgtE membrane domain-like"/>
    <property type="match status" value="4"/>
</dbReference>
<dbReference type="EMBL" id="CADEPI010000190">
    <property type="protein sequence ID" value="CAB3379648.1"/>
    <property type="molecule type" value="Genomic_DNA"/>
</dbReference>
<evidence type="ECO:0000256" key="1">
    <source>
        <dbReference type="ARBA" id="ARBA00004141"/>
    </source>
</evidence>
<feature type="transmembrane region" description="Helical" evidence="10">
    <location>
        <begin position="698"/>
        <end position="725"/>
    </location>
</feature>
<evidence type="ECO:0000256" key="10">
    <source>
        <dbReference type="SAM" id="Phobius"/>
    </source>
</evidence>